<sequence>TTRPLSLLVNDLSSRTTSLRLALLHYQFTTRPLSLLVNDLSSRTTSLRLALFPY</sequence>
<dbReference type="InParanoid" id="A7T1X0"/>
<dbReference type="Proteomes" id="UP000001593">
    <property type="component" value="Unassembled WGS sequence"/>
</dbReference>
<proteinExistence type="predicted"/>
<dbReference type="EMBL" id="DS470166">
    <property type="protein sequence ID" value="EDO30045.1"/>
    <property type="molecule type" value="Genomic_DNA"/>
</dbReference>
<dbReference type="AlphaFoldDB" id="A7T1X0"/>
<evidence type="ECO:0000313" key="1">
    <source>
        <dbReference type="EMBL" id="EDO30045.1"/>
    </source>
</evidence>
<name>A7T1X0_NEMVE</name>
<accession>A7T1X0</accession>
<feature type="non-terminal residue" evidence="1">
    <location>
        <position position="1"/>
    </location>
</feature>
<evidence type="ECO:0000313" key="2">
    <source>
        <dbReference type="Proteomes" id="UP000001593"/>
    </source>
</evidence>
<organism evidence="1 2">
    <name type="scientific">Nematostella vectensis</name>
    <name type="common">Starlet sea anemone</name>
    <dbReference type="NCBI Taxonomy" id="45351"/>
    <lineage>
        <taxon>Eukaryota</taxon>
        <taxon>Metazoa</taxon>
        <taxon>Cnidaria</taxon>
        <taxon>Anthozoa</taxon>
        <taxon>Hexacorallia</taxon>
        <taxon>Actiniaria</taxon>
        <taxon>Edwardsiidae</taxon>
        <taxon>Nematostella</taxon>
    </lineage>
</organism>
<gene>
    <name evidence="1" type="ORF">NEMVEDRAFT_v1g142304</name>
</gene>
<protein>
    <submittedName>
        <fullName evidence="1">Uncharacterized protein</fullName>
    </submittedName>
</protein>
<keyword evidence="2" id="KW-1185">Reference proteome</keyword>
<dbReference type="HOGENOM" id="CLU_3056492_0_0_1"/>
<reference evidence="1 2" key="1">
    <citation type="journal article" date="2007" name="Science">
        <title>Sea anemone genome reveals ancestral eumetazoan gene repertoire and genomic organization.</title>
        <authorList>
            <person name="Putnam N.H."/>
            <person name="Srivastava M."/>
            <person name="Hellsten U."/>
            <person name="Dirks B."/>
            <person name="Chapman J."/>
            <person name="Salamov A."/>
            <person name="Terry A."/>
            <person name="Shapiro H."/>
            <person name="Lindquist E."/>
            <person name="Kapitonov V.V."/>
            <person name="Jurka J."/>
            <person name="Genikhovich G."/>
            <person name="Grigoriev I.V."/>
            <person name="Lucas S.M."/>
            <person name="Steele R.E."/>
            <person name="Finnerty J.R."/>
            <person name="Technau U."/>
            <person name="Martindale M.Q."/>
            <person name="Rokhsar D.S."/>
        </authorList>
    </citation>
    <scope>NUCLEOTIDE SEQUENCE [LARGE SCALE GENOMIC DNA]</scope>
    <source>
        <strain evidence="2">CH2 X CH6</strain>
    </source>
</reference>